<evidence type="ECO:0000256" key="12">
    <source>
        <dbReference type="PIRSR" id="PIRSR606262-3"/>
    </source>
</evidence>
<evidence type="ECO:0000256" key="7">
    <source>
        <dbReference type="ARBA" id="ARBA00022833"/>
    </source>
</evidence>
<comment type="similarity">
    <text evidence="3 13">Belongs to the cytidine and deoxycytidylate deaminase family.</text>
</comment>
<feature type="binding site" evidence="12">
    <location>
        <position position="62"/>
    </location>
    <ligand>
        <name>Zn(2+)</name>
        <dbReference type="ChEBI" id="CHEBI:29105"/>
        <note>catalytic</note>
    </ligand>
</feature>
<dbReference type="GO" id="GO:0072527">
    <property type="term" value="P:pyrimidine-containing compound metabolic process"/>
    <property type="evidence" value="ECO:0007669"/>
    <property type="project" value="UniProtKB-ARBA"/>
</dbReference>
<evidence type="ECO:0000256" key="10">
    <source>
        <dbReference type="PIRSR" id="PIRSR606262-1"/>
    </source>
</evidence>
<dbReference type="InterPro" id="IPR006262">
    <property type="entry name" value="Cyt_deam_tetra"/>
</dbReference>
<dbReference type="FunFam" id="3.40.140.10:FF:000008">
    <property type="entry name" value="Cytidine deaminase"/>
    <property type="match status" value="1"/>
</dbReference>
<comment type="catalytic activity">
    <reaction evidence="13">
        <text>2'-deoxycytidine + H2O + H(+) = 2'-deoxyuridine + NH4(+)</text>
        <dbReference type="Rhea" id="RHEA:13433"/>
        <dbReference type="ChEBI" id="CHEBI:15377"/>
        <dbReference type="ChEBI" id="CHEBI:15378"/>
        <dbReference type="ChEBI" id="CHEBI:15698"/>
        <dbReference type="ChEBI" id="CHEBI:16450"/>
        <dbReference type="ChEBI" id="CHEBI:28938"/>
        <dbReference type="EC" id="3.5.4.5"/>
    </reaction>
</comment>
<dbReference type="Proteomes" id="UP000271098">
    <property type="component" value="Unassembled WGS sequence"/>
</dbReference>
<dbReference type="InterPro" id="IPR016192">
    <property type="entry name" value="APOBEC/CMP_deaminase_Zn-bd"/>
</dbReference>
<evidence type="ECO:0000256" key="8">
    <source>
        <dbReference type="ARBA" id="ARBA00032005"/>
    </source>
</evidence>
<keyword evidence="7 12" id="KW-0862">Zinc</keyword>
<dbReference type="PANTHER" id="PTHR11644:SF2">
    <property type="entry name" value="CYTIDINE DEAMINASE"/>
    <property type="match status" value="1"/>
</dbReference>
<keyword evidence="6 13" id="KW-0378">Hydrolase</keyword>
<name>A0A183CX81_9BILA</name>
<feature type="binding site" evidence="12">
    <location>
        <position position="98"/>
    </location>
    <ligand>
        <name>Zn(2+)</name>
        <dbReference type="ChEBI" id="CHEBI:29105"/>
        <note>catalytic</note>
    </ligand>
</feature>
<dbReference type="GO" id="GO:0004126">
    <property type="term" value="F:cytidine deaminase activity"/>
    <property type="evidence" value="ECO:0007669"/>
    <property type="project" value="UniProtKB-UniRule"/>
</dbReference>
<dbReference type="PROSITE" id="PS51747">
    <property type="entry name" value="CYT_DCMP_DEAMINASES_2"/>
    <property type="match status" value="1"/>
</dbReference>
<evidence type="ECO:0000313" key="17">
    <source>
        <dbReference type="WBParaSite" id="GPUH_0000107201-mRNA-1"/>
    </source>
</evidence>
<dbReference type="OrthoDB" id="414540at2759"/>
<evidence type="ECO:0000313" key="16">
    <source>
        <dbReference type="Proteomes" id="UP000271098"/>
    </source>
</evidence>
<evidence type="ECO:0000256" key="1">
    <source>
        <dbReference type="ARBA" id="ARBA00001947"/>
    </source>
</evidence>
<feature type="binding site" evidence="12">
    <location>
        <position position="95"/>
    </location>
    <ligand>
        <name>Zn(2+)</name>
        <dbReference type="ChEBI" id="CHEBI:29105"/>
        <note>catalytic</note>
    </ligand>
</feature>
<dbReference type="WBParaSite" id="GPUH_0000107201-mRNA-1">
    <property type="protein sequence ID" value="GPUH_0000107201-mRNA-1"/>
    <property type="gene ID" value="GPUH_0000107201"/>
</dbReference>
<dbReference type="NCBIfam" id="TIGR01354">
    <property type="entry name" value="cyt_deam_tetra"/>
    <property type="match status" value="1"/>
</dbReference>
<evidence type="ECO:0000256" key="3">
    <source>
        <dbReference type="ARBA" id="ARBA00006576"/>
    </source>
</evidence>
<dbReference type="GO" id="GO:0042802">
    <property type="term" value="F:identical protein binding"/>
    <property type="evidence" value="ECO:0007669"/>
    <property type="project" value="UniProtKB-ARBA"/>
</dbReference>
<evidence type="ECO:0000256" key="6">
    <source>
        <dbReference type="ARBA" id="ARBA00022801"/>
    </source>
</evidence>
<dbReference type="SUPFAM" id="SSF53927">
    <property type="entry name" value="Cytidine deaminase-like"/>
    <property type="match status" value="1"/>
</dbReference>
<dbReference type="NCBIfam" id="NF004064">
    <property type="entry name" value="PRK05578.1"/>
    <property type="match status" value="1"/>
</dbReference>
<dbReference type="Gene3D" id="3.40.140.10">
    <property type="entry name" value="Cytidine Deaminase, domain 2"/>
    <property type="match status" value="1"/>
</dbReference>
<keyword evidence="16" id="KW-1185">Reference proteome</keyword>
<evidence type="ECO:0000313" key="15">
    <source>
        <dbReference type="EMBL" id="VDK29324.1"/>
    </source>
</evidence>
<organism evidence="17">
    <name type="scientific">Gongylonema pulchrum</name>
    <dbReference type="NCBI Taxonomy" id="637853"/>
    <lineage>
        <taxon>Eukaryota</taxon>
        <taxon>Metazoa</taxon>
        <taxon>Ecdysozoa</taxon>
        <taxon>Nematoda</taxon>
        <taxon>Chromadorea</taxon>
        <taxon>Rhabditida</taxon>
        <taxon>Spirurina</taxon>
        <taxon>Spiruromorpha</taxon>
        <taxon>Spiruroidea</taxon>
        <taxon>Gongylonematidae</taxon>
        <taxon>Gongylonema</taxon>
    </lineage>
</organism>
<gene>
    <name evidence="15" type="ORF">GPUH_LOCUS1072</name>
</gene>
<dbReference type="InterPro" id="IPR002125">
    <property type="entry name" value="CMP_dCMP_dom"/>
</dbReference>
<dbReference type="GO" id="GO:0008270">
    <property type="term" value="F:zinc ion binding"/>
    <property type="evidence" value="ECO:0007669"/>
    <property type="project" value="UniProtKB-UniRule"/>
</dbReference>
<evidence type="ECO:0000256" key="5">
    <source>
        <dbReference type="ARBA" id="ARBA00022723"/>
    </source>
</evidence>
<evidence type="ECO:0000256" key="9">
    <source>
        <dbReference type="ARBA" id="ARBA00049558"/>
    </source>
</evidence>
<reference evidence="17" key="1">
    <citation type="submission" date="2016-06" db="UniProtKB">
        <authorList>
            <consortium name="WormBaseParasite"/>
        </authorList>
    </citation>
    <scope>IDENTIFICATION</scope>
</reference>
<dbReference type="PANTHER" id="PTHR11644">
    <property type="entry name" value="CYTIDINE DEAMINASE"/>
    <property type="match status" value="1"/>
</dbReference>
<dbReference type="PROSITE" id="PS00903">
    <property type="entry name" value="CYT_DCMP_DEAMINASES_1"/>
    <property type="match status" value="1"/>
</dbReference>
<comment type="function">
    <text evidence="2 13">This enzyme scavenges exogenous and endogenous cytidine and 2'-deoxycytidine for UMP synthesis.</text>
</comment>
<dbReference type="CDD" id="cd01283">
    <property type="entry name" value="cytidine_deaminase"/>
    <property type="match status" value="1"/>
</dbReference>
<keyword evidence="5 12" id="KW-0479">Metal-binding</keyword>
<feature type="binding site" evidence="11">
    <location>
        <begin position="51"/>
        <end position="57"/>
    </location>
    <ligand>
        <name>substrate</name>
    </ligand>
</feature>
<dbReference type="Pfam" id="PF00383">
    <property type="entry name" value="dCMP_cyt_deam_1"/>
    <property type="match status" value="1"/>
</dbReference>
<proteinExistence type="inferred from homology"/>
<dbReference type="InterPro" id="IPR050202">
    <property type="entry name" value="Cyt/Deoxycyt_deaminase"/>
</dbReference>
<evidence type="ECO:0000256" key="11">
    <source>
        <dbReference type="PIRSR" id="PIRSR606262-2"/>
    </source>
</evidence>
<dbReference type="EMBL" id="UYRT01001182">
    <property type="protein sequence ID" value="VDK29324.1"/>
    <property type="molecule type" value="Genomic_DNA"/>
</dbReference>
<reference evidence="15 16" key="2">
    <citation type="submission" date="2018-11" db="EMBL/GenBank/DDBJ databases">
        <authorList>
            <consortium name="Pathogen Informatics"/>
        </authorList>
    </citation>
    <scope>NUCLEOTIDE SEQUENCE [LARGE SCALE GENOMIC DNA]</scope>
</reference>
<evidence type="ECO:0000256" key="4">
    <source>
        <dbReference type="ARBA" id="ARBA00012783"/>
    </source>
</evidence>
<feature type="active site" description="Proton donor" evidence="10">
    <location>
        <position position="64"/>
    </location>
</feature>
<protein>
    <recommendedName>
        <fullName evidence="4 13">Cytidine deaminase</fullName>
        <ecNumber evidence="4 13">3.5.4.5</ecNumber>
    </recommendedName>
    <alternativeName>
        <fullName evidence="8 13">Cytidine aminohydrolase</fullName>
    </alternativeName>
</protein>
<sequence>MTAGAETTNLDVDALVDAARLAMDRAYCPYSKFRVGAALLTKDDCIITAGNVENASYGCTICAEQSAVVRAIAEGHREFKAIAVCTAPAEPSAPCGTCRQVLAEFGDIKAHFIVHFPGTFSHSKK</sequence>
<dbReference type="GO" id="GO:0005829">
    <property type="term" value="C:cytosol"/>
    <property type="evidence" value="ECO:0007669"/>
    <property type="project" value="TreeGrafter"/>
</dbReference>
<dbReference type="EC" id="3.5.4.5" evidence="4 13"/>
<dbReference type="GO" id="GO:0055086">
    <property type="term" value="P:nucleobase-containing small molecule metabolic process"/>
    <property type="evidence" value="ECO:0007669"/>
    <property type="project" value="UniProtKB-ARBA"/>
</dbReference>
<comment type="cofactor">
    <cofactor evidence="1 12 13">
        <name>Zn(2+)</name>
        <dbReference type="ChEBI" id="CHEBI:29105"/>
    </cofactor>
</comment>
<feature type="domain" description="CMP/dCMP-type deaminase" evidence="14">
    <location>
        <begin position="10"/>
        <end position="125"/>
    </location>
</feature>
<accession>A0A183CX81</accession>
<evidence type="ECO:0000256" key="2">
    <source>
        <dbReference type="ARBA" id="ARBA00003949"/>
    </source>
</evidence>
<comment type="catalytic activity">
    <reaction evidence="9 13">
        <text>cytidine + H2O + H(+) = uridine + NH4(+)</text>
        <dbReference type="Rhea" id="RHEA:16069"/>
        <dbReference type="ChEBI" id="CHEBI:15377"/>
        <dbReference type="ChEBI" id="CHEBI:15378"/>
        <dbReference type="ChEBI" id="CHEBI:16704"/>
        <dbReference type="ChEBI" id="CHEBI:17562"/>
        <dbReference type="ChEBI" id="CHEBI:28938"/>
        <dbReference type="EC" id="3.5.4.5"/>
    </reaction>
</comment>
<evidence type="ECO:0000256" key="13">
    <source>
        <dbReference type="RuleBase" id="RU364006"/>
    </source>
</evidence>
<dbReference type="InterPro" id="IPR016193">
    <property type="entry name" value="Cytidine_deaminase-like"/>
</dbReference>
<dbReference type="AlphaFoldDB" id="A0A183CX81"/>
<evidence type="ECO:0000259" key="14">
    <source>
        <dbReference type="PROSITE" id="PS51747"/>
    </source>
</evidence>